<comment type="caution">
    <text evidence="1">The sequence shown here is derived from an EMBL/GenBank/DDBJ whole genome shotgun (WGS) entry which is preliminary data.</text>
</comment>
<sequence length="116" mass="13017">MEIGDLSKEESIEYLIGKHKIKKEEAERLHELVGAVANDHLAGQSFEITKRQTLTKVKKKFDNECDEVLEVNVFAYHPSKDTVTFQSESVESCIKADADKFGVKLIDFTPTGEGDV</sequence>
<dbReference type="STRING" id="1348612.A0A397HFC1"/>
<dbReference type="Proteomes" id="UP000266861">
    <property type="component" value="Unassembled WGS sequence"/>
</dbReference>
<reference evidence="1 2" key="1">
    <citation type="submission" date="2018-08" db="EMBL/GenBank/DDBJ databases">
        <title>Genome and evolution of the arbuscular mycorrhizal fungus Diversispora epigaea (formerly Glomus versiforme) and its bacterial endosymbionts.</title>
        <authorList>
            <person name="Sun X."/>
            <person name="Fei Z."/>
            <person name="Harrison M."/>
        </authorList>
    </citation>
    <scope>NUCLEOTIDE SEQUENCE [LARGE SCALE GENOMIC DNA]</scope>
    <source>
        <strain evidence="1 2">IT104</strain>
    </source>
</reference>
<organism evidence="1 2">
    <name type="scientific">Diversispora epigaea</name>
    <dbReference type="NCBI Taxonomy" id="1348612"/>
    <lineage>
        <taxon>Eukaryota</taxon>
        <taxon>Fungi</taxon>
        <taxon>Fungi incertae sedis</taxon>
        <taxon>Mucoromycota</taxon>
        <taxon>Glomeromycotina</taxon>
        <taxon>Glomeromycetes</taxon>
        <taxon>Diversisporales</taxon>
        <taxon>Diversisporaceae</taxon>
        <taxon>Diversispora</taxon>
    </lineage>
</organism>
<protein>
    <submittedName>
        <fullName evidence="1">Uncharacterized protein</fullName>
    </submittedName>
</protein>
<gene>
    <name evidence="1" type="ORF">Glove_346g165</name>
</gene>
<dbReference type="EMBL" id="PQFF01000316">
    <property type="protein sequence ID" value="RHZ61667.1"/>
    <property type="molecule type" value="Genomic_DNA"/>
</dbReference>
<keyword evidence="2" id="KW-1185">Reference proteome</keyword>
<name>A0A397HFC1_9GLOM</name>
<evidence type="ECO:0000313" key="1">
    <source>
        <dbReference type="EMBL" id="RHZ61667.1"/>
    </source>
</evidence>
<proteinExistence type="predicted"/>
<accession>A0A397HFC1</accession>
<evidence type="ECO:0000313" key="2">
    <source>
        <dbReference type="Proteomes" id="UP000266861"/>
    </source>
</evidence>
<dbReference type="OrthoDB" id="2411356at2759"/>
<dbReference type="AlphaFoldDB" id="A0A397HFC1"/>